<reference evidence="4" key="1">
    <citation type="submission" date="2016-10" db="EMBL/GenBank/DDBJ databases">
        <authorList>
            <person name="Varghese N."/>
        </authorList>
    </citation>
    <scope>NUCLEOTIDE SEQUENCE [LARGE SCALE GENOMIC DNA]</scope>
    <source>
        <strain evidence="4">Nsp8</strain>
    </source>
</reference>
<dbReference type="Gene3D" id="3.30.1150.10">
    <property type="match status" value="1"/>
</dbReference>
<accession>A0A1I5ENE1</accession>
<proteinExistence type="predicted"/>
<sequence length="287" mass="32089">MSAMARWDSEYQEPGRMQAGVFAVLVHIIFFAFMIFGLNWKTYPPEGMIVDVWSSLPPPPQPAQPVIKAAPPAPEPPQPAEPPKPVERPPEAKAVPPKVETPPPPAKPDIALKEKVEKPKPVEKKPAEKKQPSQKELKEQKEKEEREEKKKAQREKEQKERIAAEVEQLQREQQAANEKLRAQAAQAAAQSRLANEIDEYKAKILAKIRRNIVMPPDLPGNPVAEFDVTLLPGGDILDVKLRTSSGFAAFDSAVERGIFLSKPLPLPPDPALFSKFRNLSVKVHYHE</sequence>
<feature type="compositionally biased region" description="Pro residues" evidence="1">
    <location>
        <begin position="71"/>
        <end position="83"/>
    </location>
</feature>
<feature type="transmembrane region" description="Helical" evidence="2">
    <location>
        <begin position="21"/>
        <end position="40"/>
    </location>
</feature>
<dbReference type="AlphaFoldDB" id="A0A1I5ENE1"/>
<name>A0A1I5ENE1_9PROT</name>
<dbReference type="Proteomes" id="UP000183107">
    <property type="component" value="Unassembled WGS sequence"/>
</dbReference>
<keyword evidence="2" id="KW-1133">Transmembrane helix</keyword>
<protein>
    <submittedName>
        <fullName evidence="3">Colicin import membrane protein</fullName>
    </submittedName>
</protein>
<feature type="compositionally biased region" description="Basic and acidic residues" evidence="1">
    <location>
        <begin position="110"/>
        <end position="162"/>
    </location>
</feature>
<gene>
    <name evidence="3" type="ORF">SAMN05216386_2700</name>
</gene>
<dbReference type="EMBL" id="FOVJ01000008">
    <property type="protein sequence ID" value="SFO12866.1"/>
    <property type="molecule type" value="Genomic_DNA"/>
</dbReference>
<keyword evidence="2" id="KW-0812">Transmembrane</keyword>
<keyword evidence="4" id="KW-1185">Reference proteome</keyword>
<evidence type="ECO:0000313" key="3">
    <source>
        <dbReference type="EMBL" id="SFO12866.1"/>
    </source>
</evidence>
<organism evidence="3 4">
    <name type="scientific">Nitrosospira briensis</name>
    <dbReference type="NCBI Taxonomy" id="35799"/>
    <lineage>
        <taxon>Bacteria</taxon>
        <taxon>Pseudomonadati</taxon>
        <taxon>Pseudomonadota</taxon>
        <taxon>Betaproteobacteria</taxon>
        <taxon>Nitrosomonadales</taxon>
        <taxon>Nitrosomonadaceae</taxon>
        <taxon>Nitrosospira</taxon>
    </lineage>
</organism>
<evidence type="ECO:0000256" key="2">
    <source>
        <dbReference type="SAM" id="Phobius"/>
    </source>
</evidence>
<keyword evidence="2" id="KW-0472">Membrane</keyword>
<dbReference type="SUPFAM" id="SSF74653">
    <property type="entry name" value="TolA/TonB C-terminal domain"/>
    <property type="match status" value="1"/>
</dbReference>
<evidence type="ECO:0000313" key="4">
    <source>
        <dbReference type="Proteomes" id="UP000183107"/>
    </source>
</evidence>
<feature type="region of interest" description="Disordered" evidence="1">
    <location>
        <begin position="59"/>
        <end position="162"/>
    </location>
</feature>
<evidence type="ECO:0000256" key="1">
    <source>
        <dbReference type="SAM" id="MobiDB-lite"/>
    </source>
</evidence>
<dbReference type="Pfam" id="PF13103">
    <property type="entry name" value="TonB_2"/>
    <property type="match status" value="1"/>
</dbReference>